<proteinExistence type="inferred from homology"/>
<evidence type="ECO:0000256" key="5">
    <source>
        <dbReference type="ARBA" id="ARBA00022603"/>
    </source>
</evidence>
<name>A0A644WSZ9_9ZZZZ</name>
<dbReference type="SUPFAM" id="SSF53335">
    <property type="entry name" value="S-adenosyl-L-methionine-dependent methyltransferases"/>
    <property type="match status" value="1"/>
</dbReference>
<keyword evidence="6 8" id="KW-0808">Transferase</keyword>
<dbReference type="PANTHER" id="PTHR11579:SF0">
    <property type="entry name" value="PROTEIN-L-ISOASPARTATE(D-ASPARTATE) O-METHYLTRANSFERASE"/>
    <property type="match status" value="1"/>
</dbReference>
<evidence type="ECO:0000256" key="4">
    <source>
        <dbReference type="ARBA" id="ARBA00022490"/>
    </source>
</evidence>
<evidence type="ECO:0000256" key="6">
    <source>
        <dbReference type="ARBA" id="ARBA00022679"/>
    </source>
</evidence>
<protein>
    <recommendedName>
        <fullName evidence="3">protein-L-isoaspartate(D-aspartate) O-methyltransferase</fullName>
        <ecNumber evidence="3">2.1.1.77</ecNumber>
    </recommendedName>
</protein>
<sequence>MDEALLQFFTSLDRSLFLGMQYKGLAKLDRPLPIGLGQTISQPSLVLYMTQQLDLKKNQKVLEIGTGSGYQSAFLAEFCAELYTVELLAELQKQAKERLRGLGYHNIHYKVGDGSLGWAEHAPYERIMVTAAAKRMPLPLIEQLAPGGIMIIPVGPLGWQELMQVTKDSEGNIEQKKLLDVAFVELVGKYS</sequence>
<evidence type="ECO:0000256" key="7">
    <source>
        <dbReference type="ARBA" id="ARBA00022691"/>
    </source>
</evidence>
<dbReference type="PROSITE" id="PS01279">
    <property type="entry name" value="PCMT"/>
    <property type="match status" value="1"/>
</dbReference>
<dbReference type="EMBL" id="VSSQ01001266">
    <property type="protein sequence ID" value="MPM06797.1"/>
    <property type="molecule type" value="Genomic_DNA"/>
</dbReference>
<dbReference type="GO" id="GO:0032259">
    <property type="term" value="P:methylation"/>
    <property type="evidence" value="ECO:0007669"/>
    <property type="project" value="UniProtKB-KW"/>
</dbReference>
<dbReference type="Pfam" id="PF01135">
    <property type="entry name" value="PCMT"/>
    <property type="match status" value="1"/>
</dbReference>
<evidence type="ECO:0000256" key="2">
    <source>
        <dbReference type="ARBA" id="ARBA00005369"/>
    </source>
</evidence>
<dbReference type="InterPro" id="IPR029063">
    <property type="entry name" value="SAM-dependent_MTases_sf"/>
</dbReference>
<reference evidence="8" key="1">
    <citation type="submission" date="2019-08" db="EMBL/GenBank/DDBJ databases">
        <authorList>
            <person name="Kucharzyk K."/>
            <person name="Murdoch R.W."/>
            <person name="Higgins S."/>
            <person name="Loffler F."/>
        </authorList>
    </citation>
    <scope>NUCLEOTIDE SEQUENCE</scope>
</reference>
<dbReference type="GO" id="GO:0005737">
    <property type="term" value="C:cytoplasm"/>
    <property type="evidence" value="ECO:0007669"/>
    <property type="project" value="UniProtKB-SubCell"/>
</dbReference>
<dbReference type="PANTHER" id="PTHR11579">
    <property type="entry name" value="PROTEIN-L-ISOASPARTATE O-METHYLTRANSFERASE"/>
    <property type="match status" value="1"/>
</dbReference>
<keyword evidence="7" id="KW-0949">S-adenosyl-L-methionine</keyword>
<dbReference type="GO" id="GO:0004719">
    <property type="term" value="F:protein-L-isoaspartate (D-aspartate) O-methyltransferase activity"/>
    <property type="evidence" value="ECO:0007669"/>
    <property type="project" value="UniProtKB-EC"/>
</dbReference>
<comment type="subcellular location">
    <subcellularLocation>
        <location evidence="1">Cytoplasm</location>
    </subcellularLocation>
</comment>
<dbReference type="AlphaFoldDB" id="A0A644WSZ9"/>
<comment type="caution">
    <text evidence="8">The sequence shown here is derived from an EMBL/GenBank/DDBJ whole genome shotgun (WGS) entry which is preliminary data.</text>
</comment>
<dbReference type="FunFam" id="3.40.50.150:FF:000010">
    <property type="entry name" value="Protein-L-isoaspartate O-methyltransferase"/>
    <property type="match status" value="1"/>
</dbReference>
<dbReference type="EC" id="2.1.1.77" evidence="3"/>
<gene>
    <name evidence="8" type="primary">pcm_14</name>
    <name evidence="8" type="ORF">SDC9_53100</name>
</gene>
<dbReference type="CDD" id="cd02440">
    <property type="entry name" value="AdoMet_MTases"/>
    <property type="match status" value="1"/>
</dbReference>
<keyword evidence="4" id="KW-0963">Cytoplasm</keyword>
<evidence type="ECO:0000256" key="1">
    <source>
        <dbReference type="ARBA" id="ARBA00004496"/>
    </source>
</evidence>
<dbReference type="InterPro" id="IPR000682">
    <property type="entry name" value="PCMT"/>
</dbReference>
<dbReference type="NCBIfam" id="NF001453">
    <property type="entry name" value="PRK00312.1"/>
    <property type="match status" value="1"/>
</dbReference>
<evidence type="ECO:0000256" key="3">
    <source>
        <dbReference type="ARBA" id="ARBA00011890"/>
    </source>
</evidence>
<keyword evidence="5 8" id="KW-0489">Methyltransferase</keyword>
<comment type="similarity">
    <text evidence="2">Belongs to the methyltransferase superfamily. L-isoaspartyl/D-aspartyl protein methyltransferase family.</text>
</comment>
<accession>A0A644WSZ9</accession>
<organism evidence="8">
    <name type="scientific">bioreactor metagenome</name>
    <dbReference type="NCBI Taxonomy" id="1076179"/>
    <lineage>
        <taxon>unclassified sequences</taxon>
        <taxon>metagenomes</taxon>
        <taxon>ecological metagenomes</taxon>
    </lineage>
</organism>
<evidence type="ECO:0000313" key="8">
    <source>
        <dbReference type="EMBL" id="MPM06797.1"/>
    </source>
</evidence>
<dbReference type="NCBIfam" id="TIGR00080">
    <property type="entry name" value="pimt"/>
    <property type="match status" value="1"/>
</dbReference>
<dbReference type="Gene3D" id="3.40.50.150">
    <property type="entry name" value="Vaccinia Virus protein VP39"/>
    <property type="match status" value="1"/>
</dbReference>